<dbReference type="Proteomes" id="UP000502136">
    <property type="component" value="Chromosome"/>
</dbReference>
<keyword evidence="1" id="KW-0472">Membrane</keyword>
<evidence type="ECO:0000256" key="1">
    <source>
        <dbReference type="SAM" id="Phobius"/>
    </source>
</evidence>
<dbReference type="AlphaFoldDB" id="A0A6H2GZE4"/>
<evidence type="ECO:0000313" key="2">
    <source>
        <dbReference type="EMBL" id="QJC52775.1"/>
    </source>
</evidence>
<accession>A0A6H2GZE4</accession>
<gene>
    <name evidence="2" type="ORF">HGI30_15180</name>
</gene>
<dbReference type="EMBL" id="CP051428">
    <property type="protein sequence ID" value="QJC52775.1"/>
    <property type="molecule type" value="Genomic_DNA"/>
</dbReference>
<sequence>MDQAHLDATERAAQLIEKYGLSLVLLLILLLVLGYIGRMLLRGDLVPRELLEKAEEDRDKLQAILDKEREGVMGPLLDVVKNLKKDEDKGG</sequence>
<reference evidence="2 3" key="1">
    <citation type="submission" date="2020-04" db="EMBL/GenBank/DDBJ databases">
        <title>Novel Paenibacillus strain UniB2 isolated from commercial digestive syrup.</title>
        <authorList>
            <person name="Thorat V."/>
            <person name="Kirdat K."/>
            <person name="Tiwarekar B."/>
            <person name="Yadav A."/>
        </authorList>
    </citation>
    <scope>NUCLEOTIDE SEQUENCE [LARGE SCALE GENOMIC DNA]</scope>
    <source>
        <strain evidence="2 3">UniB2</strain>
    </source>
</reference>
<feature type="transmembrane region" description="Helical" evidence="1">
    <location>
        <begin position="20"/>
        <end position="41"/>
    </location>
</feature>
<keyword evidence="3" id="KW-1185">Reference proteome</keyword>
<dbReference type="RefSeq" id="WP_168908327.1">
    <property type="nucleotide sequence ID" value="NZ_CP051428.1"/>
</dbReference>
<evidence type="ECO:0000313" key="3">
    <source>
        <dbReference type="Proteomes" id="UP000502136"/>
    </source>
</evidence>
<dbReference type="KEGG" id="palr:HGI30_15180"/>
<protein>
    <submittedName>
        <fullName evidence="2">Uncharacterized protein</fullName>
    </submittedName>
</protein>
<organism evidence="2 3">
    <name type="scientific">Paenibacillus albicereus</name>
    <dbReference type="NCBI Taxonomy" id="2726185"/>
    <lineage>
        <taxon>Bacteria</taxon>
        <taxon>Bacillati</taxon>
        <taxon>Bacillota</taxon>
        <taxon>Bacilli</taxon>
        <taxon>Bacillales</taxon>
        <taxon>Paenibacillaceae</taxon>
        <taxon>Paenibacillus</taxon>
    </lineage>
</organism>
<keyword evidence="1" id="KW-0812">Transmembrane</keyword>
<proteinExistence type="predicted"/>
<keyword evidence="1" id="KW-1133">Transmembrane helix</keyword>
<name>A0A6H2GZE4_9BACL</name>